<dbReference type="InterPro" id="IPR036116">
    <property type="entry name" value="FN3_sf"/>
</dbReference>
<reference evidence="11" key="3">
    <citation type="submission" date="2025-09" db="UniProtKB">
        <authorList>
            <consortium name="Ensembl"/>
        </authorList>
    </citation>
    <scope>IDENTIFICATION</scope>
</reference>
<organism evidence="11 12">
    <name type="scientific">Scleropages formosus</name>
    <name type="common">Asian bonytongue</name>
    <name type="synonym">Osteoglossum formosum</name>
    <dbReference type="NCBI Taxonomy" id="113540"/>
    <lineage>
        <taxon>Eukaryota</taxon>
        <taxon>Metazoa</taxon>
        <taxon>Chordata</taxon>
        <taxon>Craniata</taxon>
        <taxon>Vertebrata</taxon>
        <taxon>Euteleostomi</taxon>
        <taxon>Actinopterygii</taxon>
        <taxon>Neopterygii</taxon>
        <taxon>Teleostei</taxon>
        <taxon>Osteoglossocephala</taxon>
        <taxon>Osteoglossomorpha</taxon>
        <taxon>Osteoglossiformes</taxon>
        <taxon>Osteoglossidae</taxon>
        <taxon>Scleropages</taxon>
    </lineage>
</organism>
<evidence type="ECO:0000256" key="3">
    <source>
        <dbReference type="ARBA" id="ARBA00022729"/>
    </source>
</evidence>
<dbReference type="InterPro" id="IPR003961">
    <property type="entry name" value="FN3_dom"/>
</dbReference>
<accession>A0A8C9WEL6</accession>
<reference evidence="11" key="2">
    <citation type="submission" date="2025-08" db="UniProtKB">
        <authorList>
            <consortium name="Ensembl"/>
        </authorList>
    </citation>
    <scope>IDENTIFICATION</scope>
</reference>
<keyword evidence="12" id="KW-1185">Reference proteome</keyword>
<dbReference type="Proteomes" id="UP000694397">
    <property type="component" value="Chromosome 5"/>
</dbReference>
<reference evidence="11 12" key="1">
    <citation type="submission" date="2019-04" db="EMBL/GenBank/DDBJ databases">
        <authorList>
            <consortium name="Wellcome Sanger Institute Data Sharing"/>
        </authorList>
    </citation>
    <scope>NUCLEOTIDE SEQUENCE [LARGE SCALE GENOMIC DNA]</scope>
</reference>
<name>A0A8C9WEL6_SCLFO</name>
<dbReference type="InterPro" id="IPR013783">
    <property type="entry name" value="Ig-like_fold"/>
</dbReference>
<dbReference type="GeneTree" id="ENSGT00510000049239"/>
<keyword evidence="5 9" id="KW-0472">Membrane</keyword>
<dbReference type="GO" id="GO:0009897">
    <property type="term" value="C:external side of plasma membrane"/>
    <property type="evidence" value="ECO:0007669"/>
    <property type="project" value="TreeGrafter"/>
</dbReference>
<dbReference type="Gene3D" id="2.60.40.10">
    <property type="entry name" value="Immunoglobulins"/>
    <property type="match status" value="1"/>
</dbReference>
<dbReference type="PROSITE" id="PS50853">
    <property type="entry name" value="FN3"/>
    <property type="match status" value="1"/>
</dbReference>
<comment type="subcellular location">
    <subcellularLocation>
        <location evidence="1">Membrane</location>
        <topology evidence="1">Single-pass type I membrane protein</topology>
    </subcellularLocation>
</comment>
<proteinExistence type="predicted"/>
<gene>
    <name evidence="11" type="primary">il21r</name>
</gene>
<evidence type="ECO:0000256" key="7">
    <source>
        <dbReference type="ARBA" id="ARBA00023180"/>
    </source>
</evidence>
<evidence type="ECO:0000256" key="4">
    <source>
        <dbReference type="ARBA" id="ARBA00022989"/>
    </source>
</evidence>
<dbReference type="SUPFAM" id="SSF49265">
    <property type="entry name" value="Fibronectin type III"/>
    <property type="match status" value="1"/>
</dbReference>
<keyword evidence="7" id="KW-0325">Glycoprotein</keyword>
<feature type="compositionally biased region" description="Basic and acidic residues" evidence="8">
    <location>
        <begin position="334"/>
        <end position="360"/>
    </location>
</feature>
<feature type="region of interest" description="Disordered" evidence="8">
    <location>
        <begin position="334"/>
        <end position="371"/>
    </location>
</feature>
<keyword evidence="4 9" id="KW-1133">Transmembrane helix</keyword>
<evidence type="ECO:0000256" key="9">
    <source>
        <dbReference type="SAM" id="Phobius"/>
    </source>
</evidence>
<evidence type="ECO:0000256" key="1">
    <source>
        <dbReference type="ARBA" id="ARBA00004479"/>
    </source>
</evidence>
<keyword evidence="6" id="KW-0675">Receptor</keyword>
<evidence type="ECO:0000256" key="6">
    <source>
        <dbReference type="ARBA" id="ARBA00023170"/>
    </source>
</evidence>
<evidence type="ECO:0000256" key="5">
    <source>
        <dbReference type="ARBA" id="ARBA00023136"/>
    </source>
</evidence>
<keyword evidence="2 9" id="KW-0812">Transmembrane</keyword>
<dbReference type="PANTHER" id="PTHR23037:SF36">
    <property type="entry name" value="INTERLEUKIN 21 RECEPTOR, TANDEM DUPLICATE 1"/>
    <property type="match status" value="1"/>
</dbReference>
<protein>
    <recommendedName>
        <fullName evidence="10">Fibronectin type-III domain-containing protein</fullName>
    </recommendedName>
</protein>
<dbReference type="AlphaFoldDB" id="A0A8C9WEL6"/>
<dbReference type="PANTHER" id="PTHR23037">
    <property type="entry name" value="CYTOKINE RECEPTOR"/>
    <property type="match status" value="1"/>
</dbReference>
<keyword evidence="3" id="KW-0732">Signal</keyword>
<evidence type="ECO:0000259" key="10">
    <source>
        <dbReference type="PROSITE" id="PS50853"/>
    </source>
</evidence>
<dbReference type="OrthoDB" id="8939865at2759"/>
<evidence type="ECO:0000256" key="8">
    <source>
        <dbReference type="SAM" id="MobiDB-lite"/>
    </source>
</evidence>
<sequence length="568" mass="64290">MPIMDLQQSTLITYFLFGLIQYTACVCNITCTTDYMSSLNCSCSAQALLSPYTLIAECWNESENGNGSCEIVPPQRWCKTAMDNFDLIVNIDANCTAWVNNTNAEDSKEYSDSIYFMLHKHIKPEAPFSVQVTEDNSGYNISWEMEDVSMYLKTFLWYRVRVRTKDEPLEDFHTIKEDRQYLEIPYDNLKPEKEYVADVQVTVNPSEFQASWSEWSPIMKWKTKTLHPVLLGWAPAHHNPSQNKQLQAMCKKQEPSTFLFLLLSSVPCLLLCYFGIMGWLKWLQLCRYVPSPEDFFKPLYHTYNGDFQRWVGPTFTLSQFDLLEKNVVVQVAKEKQLEPPEKPSEGKSEFGGRRGSRESQDPGTSSVLSLSSHSSSKHLLGNSIHDTTHLNSHISIHTVTVSGEESTASGILGKSYGNSQPNGCFFPYFTDCEGDDLVCQEQKVLDMDMELLQDKMISECQHADHEPALDQHASFGLYNLDWQLGGVDQEAERLSLESFCSNDAYPHLELDLDTIDSGFLDSDCTSPVDSELNGNKVVLAEVGKPQSNYIRQWVTYGPTACTQGVSIG</sequence>
<feature type="transmembrane region" description="Helical" evidence="9">
    <location>
        <begin position="258"/>
        <end position="280"/>
    </location>
</feature>
<feature type="domain" description="Fibronectin type-III" evidence="10">
    <location>
        <begin position="123"/>
        <end position="223"/>
    </location>
</feature>
<evidence type="ECO:0000256" key="2">
    <source>
        <dbReference type="ARBA" id="ARBA00022692"/>
    </source>
</evidence>
<dbReference type="GO" id="GO:0004896">
    <property type="term" value="F:cytokine receptor activity"/>
    <property type="evidence" value="ECO:0007669"/>
    <property type="project" value="TreeGrafter"/>
</dbReference>
<dbReference type="Ensembl" id="ENSSFOT00015078766.1">
    <property type="protein sequence ID" value="ENSSFOP00015072683.1"/>
    <property type="gene ID" value="ENSSFOG00015027735.1"/>
</dbReference>
<evidence type="ECO:0000313" key="11">
    <source>
        <dbReference type="Ensembl" id="ENSSFOP00015072683.1"/>
    </source>
</evidence>
<evidence type="ECO:0000313" key="12">
    <source>
        <dbReference type="Proteomes" id="UP000694397"/>
    </source>
</evidence>